<evidence type="ECO:0000313" key="1">
    <source>
        <dbReference type="EMBL" id="EIY29596.1"/>
    </source>
</evidence>
<evidence type="ECO:0000313" key="2">
    <source>
        <dbReference type="Proteomes" id="UP000005974"/>
    </source>
</evidence>
<name>I9QJ95_9BACT</name>
<proteinExistence type="predicted"/>
<comment type="caution">
    <text evidence="1">The sequence shown here is derived from an EMBL/GenBank/DDBJ whole genome shotgun (WGS) entry which is preliminary data.</text>
</comment>
<dbReference type="PATRIC" id="fig|997876.3.peg.3958"/>
<gene>
    <name evidence="1" type="ORF">HMPREF1064_03794</name>
</gene>
<protein>
    <submittedName>
        <fullName evidence="1">Uncharacterized protein</fullName>
    </submittedName>
</protein>
<reference evidence="1 2" key="1">
    <citation type="submission" date="2012-02" db="EMBL/GenBank/DDBJ databases">
        <title>The Genome Sequence of Bacteroides dorei CL02T12C06.</title>
        <authorList>
            <consortium name="The Broad Institute Genome Sequencing Platform"/>
            <person name="Earl A."/>
            <person name="Ward D."/>
            <person name="Feldgarden M."/>
            <person name="Gevers D."/>
            <person name="Zitomersky N.L."/>
            <person name="Coyne M.J."/>
            <person name="Comstock L.E."/>
            <person name="Young S.K."/>
            <person name="Zeng Q."/>
            <person name="Gargeya S."/>
            <person name="Fitzgerald M."/>
            <person name="Haas B."/>
            <person name="Abouelleil A."/>
            <person name="Alvarado L."/>
            <person name="Arachchi H.M."/>
            <person name="Berlin A."/>
            <person name="Chapman S.B."/>
            <person name="Gearin G."/>
            <person name="Goldberg J."/>
            <person name="Griggs A."/>
            <person name="Gujja S."/>
            <person name="Hansen M."/>
            <person name="Heiman D."/>
            <person name="Howarth C."/>
            <person name="Larimer J."/>
            <person name="Lui A."/>
            <person name="MacDonald P.J.P."/>
            <person name="McCowen C."/>
            <person name="Montmayeur A."/>
            <person name="Murphy C."/>
            <person name="Neiman D."/>
            <person name="Pearson M."/>
            <person name="Priest M."/>
            <person name="Roberts A."/>
            <person name="Saif S."/>
            <person name="Shea T."/>
            <person name="Sisk P."/>
            <person name="Stolte C."/>
            <person name="Sykes S."/>
            <person name="Wortman J."/>
            <person name="Nusbaum C."/>
            <person name="Birren B."/>
        </authorList>
    </citation>
    <scope>NUCLEOTIDE SEQUENCE [LARGE SCALE GENOMIC DNA]</scope>
    <source>
        <strain evidence="1 2">CL02T12C06</strain>
    </source>
</reference>
<organism evidence="1 2">
    <name type="scientific">Phocaeicola dorei CL02T12C06</name>
    <dbReference type="NCBI Taxonomy" id="997876"/>
    <lineage>
        <taxon>Bacteria</taxon>
        <taxon>Pseudomonadati</taxon>
        <taxon>Bacteroidota</taxon>
        <taxon>Bacteroidia</taxon>
        <taxon>Bacteroidales</taxon>
        <taxon>Bacteroidaceae</taxon>
        <taxon>Phocaeicola</taxon>
    </lineage>
</organism>
<sequence length="43" mass="5190">MMNNPGRYKLHQYLKYAHQWADTVSYKCRLYLILDNGKIVKTD</sequence>
<dbReference type="EMBL" id="AGXJ01000070">
    <property type="protein sequence ID" value="EIY29596.1"/>
    <property type="molecule type" value="Genomic_DNA"/>
</dbReference>
<dbReference type="HOGENOM" id="CLU_3229540_0_0_10"/>
<dbReference type="AlphaFoldDB" id="I9QJ95"/>
<accession>I9QJ95</accession>
<dbReference type="Proteomes" id="UP000005974">
    <property type="component" value="Unassembled WGS sequence"/>
</dbReference>
<keyword evidence="2" id="KW-1185">Reference proteome</keyword>